<sequence length="406" mass="43073">MPPTTGHTVNTDSTTPTEPTRPPEPAEPADLAGLSGLLDLARSQGPLFGSDEPSGAQIRQRLIDTLGVWTEPAPPEAQEVAAWTRDGVTGVELEWDTGVGPPARGRLLRPAGETGPLPGAVVLHCHGGVKYIGKEKVADGPDPAPPAIRRIWDDLYGGRAVADDLARRGYTVLAHDAFGWGSRRIPVTAMPARTRAVAELQLAQAEAHARRAGREVSETERYDAHAGPHEDAMAKLLGVLGTSWGGMVAREDLIAVDLLARRADVRDGGVAVLGLSGGGARAALLTALSDQVRAAAVLCMMAAFEEILDGFVHTHTWMMMNPGIGRVADWPGIAAAAAPRPLLVGYGERDALFPVAGMRAAHEHIAARYEQAGAASAYRGVFLDAPHAFVPELQARVWEFLDQTMR</sequence>
<dbReference type="RefSeq" id="WP_193498149.1">
    <property type="nucleotide sequence ID" value="NZ_CP063169.1"/>
</dbReference>
<keyword evidence="4" id="KW-1185">Reference proteome</keyword>
<feature type="region of interest" description="Disordered" evidence="2">
    <location>
        <begin position="1"/>
        <end position="34"/>
    </location>
</feature>
<dbReference type="KEGG" id="halt:IM660_04145"/>
<reference evidence="3 4" key="1">
    <citation type="submission" date="2020-10" db="EMBL/GenBank/DDBJ databases">
        <title>Haloactinobacterium sp. RN3S43, a bacterium isolated from saline soil.</title>
        <authorList>
            <person name="Sun J.-Q."/>
        </authorList>
    </citation>
    <scope>NUCLEOTIDE SEQUENCE [LARGE SCALE GENOMIC DNA]</scope>
    <source>
        <strain evidence="3 4">RN3S43</strain>
    </source>
</reference>
<feature type="compositionally biased region" description="Polar residues" evidence="2">
    <location>
        <begin position="1"/>
        <end position="13"/>
    </location>
</feature>
<dbReference type="AlphaFoldDB" id="A0A7M1SV93"/>
<protein>
    <submittedName>
        <fullName evidence="3">Acetylesterase</fullName>
    </submittedName>
</protein>
<dbReference type="EMBL" id="CP063169">
    <property type="protein sequence ID" value="QOR71489.1"/>
    <property type="molecule type" value="Genomic_DNA"/>
</dbReference>
<dbReference type="PANTHER" id="PTHR22946">
    <property type="entry name" value="DIENELACTONE HYDROLASE DOMAIN-CONTAINING PROTEIN-RELATED"/>
    <property type="match status" value="1"/>
</dbReference>
<dbReference type="Proteomes" id="UP000593758">
    <property type="component" value="Chromosome"/>
</dbReference>
<dbReference type="InterPro" id="IPR050261">
    <property type="entry name" value="FrsA_esterase"/>
</dbReference>
<dbReference type="InterPro" id="IPR029058">
    <property type="entry name" value="AB_hydrolase_fold"/>
</dbReference>
<gene>
    <name evidence="3" type="ORF">IM660_04145</name>
</gene>
<evidence type="ECO:0000313" key="3">
    <source>
        <dbReference type="EMBL" id="QOR71489.1"/>
    </source>
</evidence>
<dbReference type="SUPFAM" id="SSF53474">
    <property type="entry name" value="alpha/beta-Hydrolases"/>
    <property type="match status" value="1"/>
</dbReference>
<proteinExistence type="inferred from homology"/>
<accession>A0A7M1SV93</accession>
<dbReference type="Gene3D" id="3.40.50.1820">
    <property type="entry name" value="alpha/beta hydrolase"/>
    <property type="match status" value="1"/>
</dbReference>
<evidence type="ECO:0000256" key="1">
    <source>
        <dbReference type="ARBA" id="ARBA00008645"/>
    </source>
</evidence>
<evidence type="ECO:0000313" key="4">
    <source>
        <dbReference type="Proteomes" id="UP000593758"/>
    </source>
</evidence>
<name>A0A7M1SV93_9MICO</name>
<evidence type="ECO:0000256" key="2">
    <source>
        <dbReference type="SAM" id="MobiDB-lite"/>
    </source>
</evidence>
<organism evidence="3 4">
    <name type="scientific">Ruania alkalisoli</name>
    <dbReference type="NCBI Taxonomy" id="2779775"/>
    <lineage>
        <taxon>Bacteria</taxon>
        <taxon>Bacillati</taxon>
        <taxon>Actinomycetota</taxon>
        <taxon>Actinomycetes</taxon>
        <taxon>Micrococcales</taxon>
        <taxon>Ruaniaceae</taxon>
        <taxon>Ruania</taxon>
    </lineage>
</organism>
<comment type="similarity">
    <text evidence="1">Belongs to the AB hydrolase superfamily.</text>
</comment>